<dbReference type="Proteomes" id="UP000288279">
    <property type="component" value="Unassembled WGS sequence"/>
</dbReference>
<evidence type="ECO:0000259" key="3">
    <source>
        <dbReference type="PROSITE" id="PS51087"/>
    </source>
</evidence>
<dbReference type="Pfam" id="PF04379">
    <property type="entry name" value="DUF525"/>
    <property type="match status" value="1"/>
</dbReference>
<dbReference type="InterPro" id="IPR050718">
    <property type="entry name" value="ApaG-like"/>
</dbReference>
<dbReference type="PROSITE" id="PS51087">
    <property type="entry name" value="APAG"/>
    <property type="match status" value="1"/>
</dbReference>
<dbReference type="Gene3D" id="2.60.40.1470">
    <property type="entry name" value="ApaG domain"/>
    <property type="match status" value="1"/>
</dbReference>
<dbReference type="NCBIfam" id="NF003967">
    <property type="entry name" value="PRK05461.1"/>
    <property type="match status" value="1"/>
</dbReference>
<dbReference type="OrthoDB" id="9795226at2"/>
<dbReference type="InterPro" id="IPR036767">
    <property type="entry name" value="ApaG_sf"/>
</dbReference>
<organism evidence="4 5">
    <name type="scientific">Pseudidiomarina taiwanensis</name>
    <dbReference type="NCBI Taxonomy" id="337250"/>
    <lineage>
        <taxon>Bacteria</taxon>
        <taxon>Pseudomonadati</taxon>
        <taxon>Pseudomonadota</taxon>
        <taxon>Gammaproteobacteria</taxon>
        <taxon>Alteromonadales</taxon>
        <taxon>Idiomarinaceae</taxon>
        <taxon>Pseudidiomarina</taxon>
    </lineage>
</organism>
<dbReference type="AlphaFoldDB" id="A0A432ZE03"/>
<dbReference type="RefSeq" id="WP_126828411.1">
    <property type="nucleotide sequence ID" value="NZ_PIQG01000005.1"/>
</dbReference>
<accession>A0A432ZE03</accession>
<evidence type="ECO:0000256" key="2">
    <source>
        <dbReference type="HAMAP-Rule" id="MF_00791"/>
    </source>
</evidence>
<dbReference type="EMBL" id="PIQG01000005">
    <property type="protein sequence ID" value="RUO75592.1"/>
    <property type="molecule type" value="Genomic_DNA"/>
</dbReference>
<dbReference type="PANTHER" id="PTHR47191">
    <property type="entry name" value="OS05G0170800 PROTEIN"/>
    <property type="match status" value="1"/>
</dbReference>
<dbReference type="InterPro" id="IPR007474">
    <property type="entry name" value="ApaG_domain"/>
</dbReference>
<evidence type="ECO:0000313" key="4">
    <source>
        <dbReference type="EMBL" id="RUO75592.1"/>
    </source>
</evidence>
<evidence type="ECO:0000313" key="5">
    <source>
        <dbReference type="Proteomes" id="UP000288279"/>
    </source>
</evidence>
<evidence type="ECO:0000256" key="1">
    <source>
        <dbReference type="ARBA" id="ARBA00017693"/>
    </source>
</evidence>
<proteinExistence type="inferred from homology"/>
<dbReference type="SUPFAM" id="SSF110069">
    <property type="entry name" value="ApaG-like"/>
    <property type="match status" value="1"/>
</dbReference>
<feature type="domain" description="ApaG" evidence="3">
    <location>
        <begin position="1"/>
        <end position="122"/>
    </location>
</feature>
<name>A0A432ZE03_9GAMM</name>
<dbReference type="PANTHER" id="PTHR47191:SF2">
    <property type="entry name" value="OS05G0170800 PROTEIN"/>
    <property type="match status" value="1"/>
</dbReference>
<protein>
    <recommendedName>
        <fullName evidence="1 2">Protein ApaG</fullName>
    </recommendedName>
</protein>
<comment type="caution">
    <text evidence="4">The sequence shown here is derived from an EMBL/GenBank/DDBJ whole genome shotgun (WGS) entry which is preliminary data.</text>
</comment>
<dbReference type="HAMAP" id="MF_00791">
    <property type="entry name" value="ApaG"/>
    <property type="match status" value="1"/>
</dbReference>
<sequence>MHDIQIAVVTEYLEAQSVPEQNQFVFAYTITIANHSNEPVQLLRRAWEITDAEQKVTKVAGDGVVGQQPKIEPDADYSYTSGTVITTPVGTMQGHYTFVGADGEEFDVPIPSFLLALPNIVH</sequence>
<keyword evidence="5" id="KW-1185">Reference proteome</keyword>
<gene>
    <name evidence="2" type="primary">apaG</name>
    <name evidence="4" type="ORF">CWI83_09405</name>
</gene>
<dbReference type="InterPro" id="IPR023065">
    <property type="entry name" value="Uncharacterised_ApaG"/>
</dbReference>
<reference evidence="4 5" key="1">
    <citation type="journal article" date="2011" name="Front. Microbiol.">
        <title>Genomic signatures of strain selection and enhancement in Bacillus atrophaeus var. globigii, a historical biowarfare simulant.</title>
        <authorList>
            <person name="Gibbons H.S."/>
            <person name="Broomall S.M."/>
            <person name="McNew L.A."/>
            <person name="Daligault H."/>
            <person name="Chapman C."/>
            <person name="Bruce D."/>
            <person name="Karavis M."/>
            <person name="Krepps M."/>
            <person name="McGregor P.A."/>
            <person name="Hong C."/>
            <person name="Park K.H."/>
            <person name="Akmal A."/>
            <person name="Feldman A."/>
            <person name="Lin J.S."/>
            <person name="Chang W.E."/>
            <person name="Higgs B.W."/>
            <person name="Demirev P."/>
            <person name="Lindquist J."/>
            <person name="Liem A."/>
            <person name="Fochler E."/>
            <person name="Read T.D."/>
            <person name="Tapia R."/>
            <person name="Johnson S."/>
            <person name="Bishop-Lilly K.A."/>
            <person name="Detter C."/>
            <person name="Han C."/>
            <person name="Sozhamannan S."/>
            <person name="Rosenzweig C.N."/>
            <person name="Skowronski E.W."/>
        </authorList>
    </citation>
    <scope>NUCLEOTIDE SEQUENCE [LARGE SCALE GENOMIC DNA]</scope>
    <source>
        <strain evidence="4 5">PIT1</strain>
    </source>
</reference>